<dbReference type="Pfam" id="PF21089">
    <property type="entry name" value="PKS_DH_N"/>
    <property type="match status" value="1"/>
</dbReference>
<dbReference type="Gene3D" id="3.10.129.110">
    <property type="entry name" value="Polyketide synthase dehydratase"/>
    <property type="match status" value="1"/>
</dbReference>
<reference evidence="12 13" key="1">
    <citation type="submission" date="2017-12" db="EMBL/GenBank/DDBJ databases">
        <title>Comparative genomics of Botrytis spp.</title>
        <authorList>
            <person name="Valero-Jimenez C.A."/>
            <person name="Tapia P."/>
            <person name="Veloso J."/>
            <person name="Silva-Moreno E."/>
            <person name="Staats M."/>
            <person name="Valdes J.H."/>
            <person name="Van Kan J.A.L."/>
        </authorList>
    </citation>
    <scope>NUCLEOTIDE SEQUENCE [LARGE SCALE GENOMIC DNA]</scope>
    <source>
        <strain evidence="12 13">Be9601</strain>
    </source>
</reference>
<dbReference type="InterPro" id="IPR042104">
    <property type="entry name" value="PKS_dehydratase_sf"/>
</dbReference>
<dbReference type="InterPro" id="IPR009081">
    <property type="entry name" value="PP-bd_ACP"/>
</dbReference>
<dbReference type="InterPro" id="IPR049551">
    <property type="entry name" value="PKS_DH_C"/>
</dbReference>
<dbReference type="Pfam" id="PF00698">
    <property type="entry name" value="Acyl_transf_1"/>
    <property type="match status" value="1"/>
</dbReference>
<dbReference type="GO" id="GO:0044550">
    <property type="term" value="P:secondary metabolite biosynthetic process"/>
    <property type="evidence" value="ECO:0007669"/>
    <property type="project" value="UniProtKB-ARBA"/>
</dbReference>
<evidence type="ECO:0000256" key="5">
    <source>
        <dbReference type="ARBA" id="ARBA00023002"/>
    </source>
</evidence>
<keyword evidence="2" id="KW-0597">Phosphoprotein</keyword>
<dbReference type="SMART" id="SM00822">
    <property type="entry name" value="PKS_KR"/>
    <property type="match status" value="1"/>
</dbReference>
<protein>
    <submittedName>
        <fullName evidence="12">Uncharacterized protein</fullName>
    </submittedName>
</protein>
<dbReference type="SMART" id="SM00826">
    <property type="entry name" value="PKS_DH"/>
    <property type="match status" value="1"/>
</dbReference>
<dbReference type="SUPFAM" id="SSF55048">
    <property type="entry name" value="Probable ACP-binding domain of malonyl-CoA ACP transacylase"/>
    <property type="match status" value="1"/>
</dbReference>
<keyword evidence="13" id="KW-1185">Reference proteome</keyword>
<dbReference type="Pfam" id="PF16197">
    <property type="entry name" value="KAsynt_C_assoc"/>
    <property type="match status" value="1"/>
</dbReference>
<dbReference type="SUPFAM" id="SSF51735">
    <property type="entry name" value="NAD(P)-binding Rossmann-fold domains"/>
    <property type="match status" value="2"/>
</dbReference>
<dbReference type="CDD" id="cd05195">
    <property type="entry name" value="enoyl_red"/>
    <property type="match status" value="1"/>
</dbReference>
<evidence type="ECO:0000256" key="2">
    <source>
        <dbReference type="ARBA" id="ARBA00022553"/>
    </source>
</evidence>
<dbReference type="Pfam" id="PF14765">
    <property type="entry name" value="PS-DH"/>
    <property type="match status" value="1"/>
</dbReference>
<evidence type="ECO:0000256" key="3">
    <source>
        <dbReference type="ARBA" id="ARBA00022679"/>
    </source>
</evidence>
<dbReference type="InterPro" id="IPR020843">
    <property type="entry name" value="ER"/>
</dbReference>
<dbReference type="SMART" id="SM00825">
    <property type="entry name" value="PKS_KS"/>
    <property type="match status" value="1"/>
</dbReference>
<dbReference type="EMBL" id="PQXM01000017">
    <property type="protein sequence ID" value="TGO80020.1"/>
    <property type="molecule type" value="Genomic_DNA"/>
</dbReference>
<dbReference type="InterPro" id="IPR016039">
    <property type="entry name" value="Thiolase-like"/>
</dbReference>
<dbReference type="InterPro" id="IPR020807">
    <property type="entry name" value="PKS_DH"/>
</dbReference>
<dbReference type="InterPro" id="IPR013968">
    <property type="entry name" value="PKS_KR"/>
</dbReference>
<dbReference type="Pfam" id="PF23114">
    <property type="entry name" value="NAD-bd_HRPKS_sdrA"/>
    <property type="match status" value="1"/>
</dbReference>
<dbReference type="CDD" id="cd00833">
    <property type="entry name" value="PKS"/>
    <property type="match status" value="1"/>
</dbReference>
<evidence type="ECO:0000256" key="7">
    <source>
        <dbReference type="ARBA" id="ARBA00023315"/>
    </source>
</evidence>
<dbReference type="PANTHER" id="PTHR43775:SF50">
    <property type="entry name" value="HIGHLY REDUCING POLYKETIDE SYNTHASE SRDA"/>
    <property type="match status" value="1"/>
</dbReference>
<dbReference type="Pfam" id="PF23297">
    <property type="entry name" value="ACP_SdgA_C"/>
    <property type="match status" value="1"/>
</dbReference>
<keyword evidence="1" id="KW-0596">Phosphopantetheine</keyword>
<evidence type="ECO:0000313" key="13">
    <source>
        <dbReference type="Proteomes" id="UP000297229"/>
    </source>
</evidence>
<gene>
    <name evidence="12" type="ORF">BELL_0017g00350</name>
</gene>
<comment type="caution">
    <text evidence="12">The sequence shown here is derived from an EMBL/GenBank/DDBJ whole genome shotgun (WGS) entry which is preliminary data.</text>
</comment>
<dbReference type="PROSITE" id="PS52019">
    <property type="entry name" value="PKS_MFAS_DH"/>
    <property type="match status" value="1"/>
</dbReference>
<feature type="active site" description="Proton acceptor; for dehydratase activity" evidence="8">
    <location>
        <position position="975"/>
    </location>
</feature>
<dbReference type="InterPro" id="IPR049552">
    <property type="entry name" value="PKS_DH_N"/>
</dbReference>
<evidence type="ECO:0000256" key="6">
    <source>
        <dbReference type="ARBA" id="ARBA00023268"/>
    </source>
</evidence>
<dbReference type="Gene3D" id="3.40.366.10">
    <property type="entry name" value="Malonyl-Coenzyme A Acyl Carrier Protein, domain 2"/>
    <property type="match status" value="1"/>
</dbReference>
<keyword evidence="5" id="KW-0560">Oxidoreductase</keyword>
<keyword evidence="6" id="KW-0511">Multifunctional enzyme</keyword>
<dbReference type="InterPro" id="IPR036291">
    <property type="entry name" value="NAD(P)-bd_dom_sf"/>
</dbReference>
<dbReference type="SUPFAM" id="SSF47336">
    <property type="entry name" value="ACP-like"/>
    <property type="match status" value="1"/>
</dbReference>
<dbReference type="Pfam" id="PF02801">
    <property type="entry name" value="Ketoacyl-synt_C"/>
    <property type="match status" value="1"/>
</dbReference>
<keyword evidence="3" id="KW-0808">Transferase</keyword>
<feature type="domain" description="Ketosynthase family 3 (KS3)" evidence="10">
    <location>
        <begin position="9"/>
        <end position="438"/>
    </location>
</feature>
<dbReference type="GO" id="GO:0004312">
    <property type="term" value="F:fatty acid synthase activity"/>
    <property type="evidence" value="ECO:0007669"/>
    <property type="project" value="TreeGrafter"/>
</dbReference>
<accession>A0A4Z1K7H5</accession>
<evidence type="ECO:0000256" key="8">
    <source>
        <dbReference type="PROSITE-ProRule" id="PRU01363"/>
    </source>
</evidence>
<dbReference type="InterPro" id="IPR013149">
    <property type="entry name" value="ADH-like_C"/>
</dbReference>
<dbReference type="SUPFAM" id="SSF53901">
    <property type="entry name" value="Thiolase-like"/>
    <property type="match status" value="1"/>
</dbReference>
<dbReference type="InterPro" id="IPR016035">
    <property type="entry name" value="Acyl_Trfase/lysoPLipase"/>
</dbReference>
<dbReference type="Pfam" id="PF00107">
    <property type="entry name" value="ADH_zinc_N"/>
    <property type="match status" value="1"/>
</dbReference>
<dbReference type="PROSITE" id="PS50075">
    <property type="entry name" value="CARRIER"/>
    <property type="match status" value="1"/>
</dbReference>
<dbReference type="InterPro" id="IPR011032">
    <property type="entry name" value="GroES-like_sf"/>
</dbReference>
<dbReference type="InterPro" id="IPR057326">
    <property type="entry name" value="KR_dom"/>
</dbReference>
<dbReference type="GO" id="GO:0016491">
    <property type="term" value="F:oxidoreductase activity"/>
    <property type="evidence" value="ECO:0007669"/>
    <property type="project" value="UniProtKB-KW"/>
</dbReference>
<dbReference type="SUPFAM" id="SSF52151">
    <property type="entry name" value="FabD/lysophospholipase-like"/>
    <property type="match status" value="1"/>
</dbReference>
<dbReference type="SMART" id="SM00827">
    <property type="entry name" value="PKS_AT"/>
    <property type="match status" value="1"/>
</dbReference>
<dbReference type="InterPro" id="IPR001227">
    <property type="entry name" value="Ac_transferase_dom_sf"/>
</dbReference>
<dbReference type="InterPro" id="IPR014030">
    <property type="entry name" value="Ketoacyl_synth_N"/>
</dbReference>
<dbReference type="Gene3D" id="3.40.47.10">
    <property type="match status" value="1"/>
</dbReference>
<dbReference type="InterPro" id="IPR014031">
    <property type="entry name" value="Ketoacyl_synth_C"/>
</dbReference>
<evidence type="ECO:0000256" key="4">
    <source>
        <dbReference type="ARBA" id="ARBA00022857"/>
    </source>
</evidence>
<dbReference type="PANTHER" id="PTHR43775">
    <property type="entry name" value="FATTY ACID SYNTHASE"/>
    <property type="match status" value="1"/>
</dbReference>
<evidence type="ECO:0000259" key="11">
    <source>
        <dbReference type="PROSITE" id="PS52019"/>
    </source>
</evidence>
<dbReference type="Gene3D" id="1.10.1200.10">
    <property type="entry name" value="ACP-like"/>
    <property type="match status" value="1"/>
</dbReference>
<dbReference type="InterPro" id="IPR056501">
    <property type="entry name" value="NAD-bd_HRPKS_sdrA"/>
</dbReference>
<dbReference type="InterPro" id="IPR013154">
    <property type="entry name" value="ADH-like_N"/>
</dbReference>
<evidence type="ECO:0000256" key="1">
    <source>
        <dbReference type="ARBA" id="ARBA00022450"/>
    </source>
</evidence>
<feature type="active site" description="Proton donor; for dehydratase activity" evidence="8">
    <location>
        <position position="1160"/>
    </location>
</feature>
<dbReference type="PROSITE" id="PS00606">
    <property type="entry name" value="KS3_1"/>
    <property type="match status" value="1"/>
</dbReference>
<dbReference type="GO" id="GO:0004315">
    <property type="term" value="F:3-oxoacyl-[acyl-carrier-protein] synthase activity"/>
    <property type="evidence" value="ECO:0007669"/>
    <property type="project" value="InterPro"/>
</dbReference>
<organism evidence="12 13">
    <name type="scientific">Botrytis elliptica</name>
    <dbReference type="NCBI Taxonomy" id="278938"/>
    <lineage>
        <taxon>Eukaryota</taxon>
        <taxon>Fungi</taxon>
        <taxon>Dikarya</taxon>
        <taxon>Ascomycota</taxon>
        <taxon>Pezizomycotina</taxon>
        <taxon>Leotiomycetes</taxon>
        <taxon>Helotiales</taxon>
        <taxon>Sclerotiniaceae</taxon>
        <taxon>Botrytis</taxon>
    </lineage>
</organism>
<dbReference type="Pfam" id="PF08240">
    <property type="entry name" value="ADH_N"/>
    <property type="match status" value="1"/>
</dbReference>
<evidence type="ECO:0000313" key="12">
    <source>
        <dbReference type="EMBL" id="TGO80020.1"/>
    </source>
</evidence>
<keyword evidence="4" id="KW-0521">NADP</keyword>
<feature type="domain" description="PKS/mFAS DH" evidence="11">
    <location>
        <begin position="943"/>
        <end position="1250"/>
    </location>
</feature>
<dbReference type="PROSITE" id="PS52004">
    <property type="entry name" value="KS3_2"/>
    <property type="match status" value="1"/>
</dbReference>
<evidence type="ECO:0000259" key="10">
    <source>
        <dbReference type="PROSITE" id="PS52004"/>
    </source>
</evidence>
<dbReference type="Gene3D" id="3.30.70.3290">
    <property type="match status" value="1"/>
</dbReference>
<dbReference type="InterPro" id="IPR018201">
    <property type="entry name" value="Ketoacyl_synth_AS"/>
</dbReference>
<dbReference type="InterPro" id="IPR050091">
    <property type="entry name" value="PKS_NRPS_Biosynth_Enz"/>
</dbReference>
<feature type="region of interest" description="N-terminal hotdog fold" evidence="8">
    <location>
        <begin position="943"/>
        <end position="1084"/>
    </location>
</feature>
<dbReference type="InterPro" id="IPR032821">
    <property type="entry name" value="PKS_assoc"/>
</dbReference>
<dbReference type="GO" id="GO:0006633">
    <property type="term" value="P:fatty acid biosynthetic process"/>
    <property type="evidence" value="ECO:0007669"/>
    <property type="project" value="InterPro"/>
</dbReference>
<dbReference type="Pfam" id="PF00109">
    <property type="entry name" value="ketoacyl-synt"/>
    <property type="match status" value="1"/>
</dbReference>
<dbReference type="Gene3D" id="3.90.180.10">
    <property type="entry name" value="Medium-chain alcohol dehydrogenases, catalytic domain"/>
    <property type="match status" value="1"/>
</dbReference>
<feature type="domain" description="Carrier" evidence="9">
    <location>
        <begin position="2253"/>
        <end position="2332"/>
    </location>
</feature>
<dbReference type="InterPro" id="IPR049900">
    <property type="entry name" value="PKS_mFAS_DH"/>
</dbReference>
<dbReference type="InterPro" id="IPR036736">
    <property type="entry name" value="ACP-like_sf"/>
</dbReference>
<keyword evidence="7" id="KW-0012">Acyltransferase</keyword>
<proteinExistence type="predicted"/>
<dbReference type="STRING" id="278938.A0A4Z1K7H5"/>
<dbReference type="Gene3D" id="3.40.50.720">
    <property type="entry name" value="NAD(P)-binding Rossmann-like Domain"/>
    <property type="match status" value="2"/>
</dbReference>
<dbReference type="Proteomes" id="UP000297229">
    <property type="component" value="Unassembled WGS sequence"/>
</dbReference>
<dbReference type="InterPro" id="IPR016036">
    <property type="entry name" value="Malonyl_transacylase_ACP-bd"/>
</dbReference>
<evidence type="ECO:0000259" key="9">
    <source>
        <dbReference type="PROSITE" id="PS50075"/>
    </source>
</evidence>
<dbReference type="InterPro" id="IPR020841">
    <property type="entry name" value="PKS_Beta-ketoAc_synthase_dom"/>
</dbReference>
<feature type="region of interest" description="C-terminal hotdog fold" evidence="8">
    <location>
        <begin position="1095"/>
        <end position="1250"/>
    </location>
</feature>
<dbReference type="SMART" id="SM00829">
    <property type="entry name" value="PKS_ER"/>
    <property type="match status" value="1"/>
</dbReference>
<dbReference type="SUPFAM" id="SSF50129">
    <property type="entry name" value="GroES-like"/>
    <property type="match status" value="1"/>
</dbReference>
<name>A0A4Z1K7H5_9HELO</name>
<sequence length="2335" mass="255182">METDFDCKMVPVAIIGMGCNLPGKVRSPGQFWDLIMSKGIANNAKVPVARFNVDSYLHENNNRPGSFNISGGYFLDGSLVEFDPAVFEISPIEAAWMDPQQRKLLEVVYEAIESSGNTLEQVGKDVTGCFAASFSHDFQQMALKEPDFRHPYTTTGIDAGILSNRISHVFNLRGPSVAINTACSSSMYALHAACSAIRNEECEAAIVGGANLILSVDQQMNTAALNVLSPTNICHTFDEAADGYGRAEGVGALYIKRLDLAIKNGDPIRAVIRSTAVNANGKVRDAAITFPSFQGQADVMKAAYNLSGLDPVLTGYVECHGTGTQVGDPVEVHAVGDTMRPHPGAESPILIGSVKPNVGHSEASSSISTVIKTVLAIERGVIPPTAGVVNLNKKINWSGLQVKVVTDPTPFPTNLPIRRVGVNAFGYGGTNSHAIIENVEALLPHYHNHNSLYKTTHALSNGDENIENLNRPYLLVFSAHDRETLERNIDAHAQLSFGLAKGQPMLDLAYTLACRRTKLTRRAFAVCRKESYVNSLSSALENEHAEKDPATVALIFTGQGAQWPQMGARLLQLYPHFLKSIQSLDRHLSTLPDPPSWNIEEELCAPGSNSRVNEAVFAQPLCTAIQIGLIDLLRSWGVKPVATAGHSSGEIAAAYAAGIISANYAISAAYYRGKAASSVEKVGAMLAVGMSATDILPYLEPHQDRVVVACHNSPKSATISGDREVIQELNDRLTAEKIFSRLLKTDGKAYHSHHMKNAARGYESQLKALNSLNSDLLSEQQKCLMVSSVTGEPVGDAVLDSVYWAKNSESPVLFEQAVVRMIETNPLISLVIEVGPHSALSGPFRQICIDKGFKNVSYLSSLKRGEDDGEQLLKLAGDLWARDACLDIGAVVEIGSLAADGTIHRKCGTFLVDLPPYQWNYKKDLWLEPRNSQEHRGQKHPRHDILGRRVLGLSSIEPVWRNVLRHKDLPWLKHHSMGGEAVFPAAAYFAMAIEAIMQLNSDSPFPQNIDSYTLRDITLSMALVIPDNNEGVETLFSMSRTTNESELLEEGISKTWYKWTVSSNSYGSWKKHGHGTIGINKRNKGRSPVTPPELPLHYPFRLWIERLHDFAFNYGIAFQNIFDTRTDNATHAATADLVVKQDCGLIPGESRYVIHPASLDSCFQLPLVARFAGRLADATAGTILTNFDEVTIWQPASHQLGNPKASGHSWITGGGNRAFIANSQLISHDGELLVDVINVRALLYKAVILQESGVQREPYSEPILKQDVSYLHSSNLGVPLPSTLVGLVDLYLHKDASIKILALNDEIAAATIEALPSADITLASSKNSDDSNTFKCLQIDLSSNIRIADTVANTYDLIIGSYPSLQYPKPFERIYELLNPTGTLILESSQALSNIEGSLQLAGFSHKLSTTVKSHNGGEIILSKVNKDMHVSVNEQNPTLPVRNVLLVYQTQPSPFVHLLEQFCIENGWNVYTGPLNSVGSQSHEHVIMLVELENPLLATLQDEDLKTIKFLTGNARSLIWVTCGSLISKCEPEYGMALGWSRAVRQEQSSLDLATLDFDFGISSDSLVIKVLFDILERQSLGKNEETEYFIDNNSVHIGRLAPARAINAKFVPGTSKPRLSSIQEGVAFKGQLEAGKICFQDDLRVHQNLPSDFIEIEVKAVGINEQDSLVVSGSSDSTTFSHEISGIITQIGSESSDFQVGDRVVAFSFDTLSTKQRTKAQFVQRIANEPFDTMATIPTAFCTAIYGLYNLASMGKGDVVAIIDGCGSVGLAAIQLCKNTQAKPIVITNVDSTTKSLLDLGLPREQIIRPGIEDVAIQIQRLTGGRGPDIIFTSQSHDIAILMECSRVLAPFGRIVTFGKQRDSVLPNLSNIARGCSLFTYDLQDLYEERPEILSRLLQQCVEMYKNKEISAIGPLTVRDPSQIDEVFSSFPHNLGDGKLVLEYQPTSLFKVLPTPSRLQLRSDAAYLLIGCLGGLGRSLTSWMVERGARHLVFLSRSGTDSPSALALVEGLKASGVNAVVLRANVASKPQILKAIASIDPKYPIRGVVHAAMVLKDKLFQNMDIDSWQQVLEPKVKGCLNLHEVFSNKIELDFFVMTSSVSGTLGSAGQSNYAAANSFLDFLARHRRKQGLTGISLILPMVVGIGYVADHPEIETSLRRKGFYGIDESEMLASFEVAMMAHQPEADHIIAGIEPSRLAKAISATETKVTWPLEPRLSIILAKMENQIANDGVTKSSSILAKIENSLDKEEAVNHISEHLVHGLSTVLMINKDEINPQARAIASYGLDSMIGAEFRNWIFTEFKVDIPFQQLLAPNSTIASFAEILYNQIKKN</sequence>
<dbReference type="Pfam" id="PF08659">
    <property type="entry name" value="KR"/>
    <property type="match status" value="1"/>
</dbReference>
<dbReference type="InterPro" id="IPR014043">
    <property type="entry name" value="Acyl_transferase_dom"/>
</dbReference>